<dbReference type="AlphaFoldDB" id="A0AAN4NN79"/>
<reference evidence="1 2" key="1">
    <citation type="submission" date="2014-03" db="EMBL/GenBank/DDBJ databases">
        <title>Genetic Variability of E. coli after antibiotic treatment.</title>
        <authorList>
            <person name="Silbergeld E."/>
            <person name="Coles C."/>
            <person name="Seidman J.C."/>
            <person name="You Y."/>
            <person name="George J."/>
            <person name="Nadendla S."/>
            <person name="Huot H."/>
            <person name="Daugherty S.C."/>
            <person name="Nagaraj S."/>
            <person name="Ott S."/>
            <person name="Klega K."/>
            <person name="Rasko D."/>
        </authorList>
    </citation>
    <scope>NUCLEOTIDE SEQUENCE [LARGE SCALE GENOMIC DNA]</scope>
    <source>
        <strain evidence="1 2">1-250-04_S3_C1</strain>
    </source>
</reference>
<dbReference type="EMBL" id="JJLU01000158">
    <property type="protein sequence ID" value="EZJ79931.1"/>
    <property type="molecule type" value="Genomic_DNA"/>
</dbReference>
<dbReference type="Proteomes" id="UP000024043">
    <property type="component" value="Unassembled WGS sequence"/>
</dbReference>
<evidence type="ECO:0000313" key="1">
    <source>
        <dbReference type="EMBL" id="EZJ79931.1"/>
    </source>
</evidence>
<comment type="caution">
    <text evidence="1">The sequence shown here is derived from an EMBL/GenBank/DDBJ whole genome shotgun (WGS) entry which is preliminary data.</text>
</comment>
<proteinExistence type="predicted"/>
<sequence>MVTERYTKSLAGKIIPDKNNDRDLKIVTMICVGAQIMSDYDRLM</sequence>
<name>A0AAN4NN79_ECOLX</name>
<organism evidence="1 2">
    <name type="scientific">Escherichia coli 1-250-04_S3_C1</name>
    <dbReference type="NCBI Taxonomy" id="1444135"/>
    <lineage>
        <taxon>Bacteria</taxon>
        <taxon>Pseudomonadati</taxon>
        <taxon>Pseudomonadota</taxon>
        <taxon>Gammaproteobacteria</taxon>
        <taxon>Enterobacterales</taxon>
        <taxon>Enterobacteriaceae</taxon>
        <taxon>Escherichia</taxon>
    </lineage>
</organism>
<protein>
    <submittedName>
        <fullName evidence="1">Uncharacterized protein</fullName>
    </submittedName>
</protein>
<gene>
    <name evidence="1" type="ORF">AC00_5123</name>
</gene>
<evidence type="ECO:0000313" key="2">
    <source>
        <dbReference type="Proteomes" id="UP000024043"/>
    </source>
</evidence>
<accession>A0AAN4NN79</accession>